<dbReference type="Pfam" id="PF13809">
    <property type="entry name" value="Tubulin_2"/>
    <property type="match status" value="1"/>
</dbReference>
<dbReference type="RefSeq" id="WP_049909265.1">
    <property type="nucleotide sequence ID" value="NZ_BMPD01000007.1"/>
</dbReference>
<protein>
    <recommendedName>
        <fullName evidence="4">Tubulin like</fullName>
    </recommendedName>
</protein>
<feature type="coiled-coil region" evidence="1">
    <location>
        <begin position="477"/>
        <end position="597"/>
    </location>
</feature>
<name>A0A830EVT1_9EURY</name>
<proteinExistence type="predicted"/>
<dbReference type="InterPro" id="IPR025904">
    <property type="entry name" value="Tubulin-like"/>
</dbReference>
<comment type="caution">
    <text evidence="2">The sequence shown here is derived from an EMBL/GenBank/DDBJ whole genome shotgun (WGS) entry which is preliminary data.</text>
</comment>
<evidence type="ECO:0000313" key="3">
    <source>
        <dbReference type="Proteomes" id="UP000614221"/>
    </source>
</evidence>
<dbReference type="SUPFAM" id="SSF52490">
    <property type="entry name" value="Tubulin nucleotide-binding domain-like"/>
    <property type="match status" value="1"/>
</dbReference>
<evidence type="ECO:0000313" key="2">
    <source>
        <dbReference type="EMBL" id="GGK79686.1"/>
    </source>
</evidence>
<dbReference type="InterPro" id="IPR036525">
    <property type="entry name" value="Tubulin/FtsZ_GTPase_sf"/>
</dbReference>
<evidence type="ECO:0008006" key="4">
    <source>
        <dbReference type="Google" id="ProtNLM"/>
    </source>
</evidence>
<reference evidence="2" key="2">
    <citation type="submission" date="2020-09" db="EMBL/GenBank/DDBJ databases">
        <authorList>
            <person name="Sun Q."/>
            <person name="Ohkuma M."/>
        </authorList>
    </citation>
    <scope>NUCLEOTIDE SEQUENCE</scope>
    <source>
        <strain evidence="2">JCM 19018</strain>
    </source>
</reference>
<dbReference type="AlphaFoldDB" id="A0A830EVT1"/>
<sequence>MAIHPVLVVGIGRTGCNILSAVDEVVTAEGVEDRFQFLAIDSSNQDLQAFAPESATTYELTIDREAYNCASESLAYLQREPELVPEAGTSRRRPLGRYLVDSNADSSSLYDCLLDQIKTLSEISSDPKLRQIWVINSLGGGTGSGAFPLVTLLLQRCSSEIEETVEIFGIGSLPRLDRLQEQIDVPDGEPVHYANAYTALAELRRLMDIDGETMYPIEIDIDSSPASISSTSLSINQNPFEGYWLLGFNEANRFHSGDSSQINRLAARLIFYLASAEANDWFCQGHLYSVAGVSVEIPIEELQQLYSLNRELGGLDDELGTLRNRRESIITAAEWIESLLRMTSQVSPADGSETDHFGGTAESLPIDENLKSDCMDLISVISGTSEPDSSRTDVFENRVQNLVQTNRERIPDDVPAEPAIRFLCASLLRKQIRQEIATHPLPGYLRKVGNKWFSDEIDETPQPEIVSQWNSQDENFQEWYENLLIRLQEQMENLQERVSNSLIPRFVSDSGQQLNEFEDDVRRAERFVAEFENLRDFEAYLHTQIEEVRHQLKEQRRNLEKKAEDKQEAWEKAQQRWARLSQQRSQLESSMEELTHQEGRVRVPLQLEEDAADNDLRNSNFSSLLSKGVLSKQDLRESLEKGIALLEEPVEDLAESQFGKTTGRLGIIAAEDDHSLLKGLLLNGEKKSGSLRRELYYQFKDIDNFVTGKQSSSLSLLGFYSPVSLQYTSEFGTIHQYHTDPESDVSSLLGSIFDSDLQERFAYPELLNRPD</sequence>
<dbReference type="Gene3D" id="3.40.50.1440">
    <property type="entry name" value="Tubulin/FtsZ, GTPase domain"/>
    <property type="match status" value="1"/>
</dbReference>
<dbReference type="Proteomes" id="UP000614221">
    <property type="component" value="Unassembled WGS sequence"/>
</dbReference>
<organism evidence="2 3">
    <name type="scientific">Haloarcula sebkhae</name>
    <dbReference type="NCBI Taxonomy" id="932660"/>
    <lineage>
        <taxon>Archaea</taxon>
        <taxon>Methanobacteriati</taxon>
        <taxon>Methanobacteriota</taxon>
        <taxon>Stenosarchaea group</taxon>
        <taxon>Halobacteria</taxon>
        <taxon>Halobacteriales</taxon>
        <taxon>Haloarculaceae</taxon>
        <taxon>Haloarcula</taxon>
    </lineage>
</organism>
<dbReference type="OrthoDB" id="350180at2157"/>
<dbReference type="EMBL" id="BMPD01000007">
    <property type="protein sequence ID" value="GGK79686.1"/>
    <property type="molecule type" value="Genomic_DNA"/>
</dbReference>
<reference evidence="2" key="1">
    <citation type="journal article" date="2014" name="Int. J. Syst. Evol. Microbiol.">
        <title>Complete genome sequence of Corynebacterium casei LMG S-19264T (=DSM 44701T), isolated from a smear-ripened cheese.</title>
        <authorList>
            <consortium name="US DOE Joint Genome Institute (JGI-PGF)"/>
            <person name="Walter F."/>
            <person name="Albersmeier A."/>
            <person name="Kalinowski J."/>
            <person name="Ruckert C."/>
        </authorList>
    </citation>
    <scope>NUCLEOTIDE SEQUENCE</scope>
    <source>
        <strain evidence="2">JCM 19018</strain>
    </source>
</reference>
<accession>A0A830EVT1</accession>
<keyword evidence="1" id="KW-0175">Coiled coil</keyword>
<gene>
    <name evidence="2" type="ORF">GCM10009067_35020</name>
</gene>
<evidence type="ECO:0000256" key="1">
    <source>
        <dbReference type="SAM" id="Coils"/>
    </source>
</evidence>